<protein>
    <submittedName>
        <fullName evidence="2">Uncharacterized protein</fullName>
    </submittedName>
</protein>
<accession>A0A4Z2H9F3</accession>
<dbReference type="AlphaFoldDB" id="A0A4Z2H9F3"/>
<name>A0A4Z2H9F3_9TELE</name>
<evidence type="ECO:0000313" key="2">
    <source>
        <dbReference type="EMBL" id="TNN62241.1"/>
    </source>
</evidence>
<gene>
    <name evidence="2" type="ORF">EYF80_027505</name>
</gene>
<dbReference type="Proteomes" id="UP000314294">
    <property type="component" value="Unassembled WGS sequence"/>
</dbReference>
<evidence type="ECO:0000256" key="1">
    <source>
        <dbReference type="SAM" id="MobiDB-lite"/>
    </source>
</evidence>
<feature type="region of interest" description="Disordered" evidence="1">
    <location>
        <begin position="1"/>
        <end position="29"/>
    </location>
</feature>
<proteinExistence type="predicted"/>
<keyword evidence="3" id="KW-1185">Reference proteome</keyword>
<organism evidence="2 3">
    <name type="scientific">Liparis tanakae</name>
    <name type="common">Tanaka's snailfish</name>
    <dbReference type="NCBI Taxonomy" id="230148"/>
    <lineage>
        <taxon>Eukaryota</taxon>
        <taxon>Metazoa</taxon>
        <taxon>Chordata</taxon>
        <taxon>Craniata</taxon>
        <taxon>Vertebrata</taxon>
        <taxon>Euteleostomi</taxon>
        <taxon>Actinopterygii</taxon>
        <taxon>Neopterygii</taxon>
        <taxon>Teleostei</taxon>
        <taxon>Neoteleostei</taxon>
        <taxon>Acanthomorphata</taxon>
        <taxon>Eupercaria</taxon>
        <taxon>Perciformes</taxon>
        <taxon>Cottioidei</taxon>
        <taxon>Cottales</taxon>
        <taxon>Liparidae</taxon>
        <taxon>Liparis</taxon>
    </lineage>
</organism>
<comment type="caution">
    <text evidence="2">The sequence shown here is derived from an EMBL/GenBank/DDBJ whole genome shotgun (WGS) entry which is preliminary data.</text>
</comment>
<dbReference type="EMBL" id="SRLO01000298">
    <property type="protein sequence ID" value="TNN62241.1"/>
    <property type="molecule type" value="Genomic_DNA"/>
</dbReference>
<evidence type="ECO:0000313" key="3">
    <source>
        <dbReference type="Proteomes" id="UP000314294"/>
    </source>
</evidence>
<sequence length="89" mass="10424">MRLSYTCESEERKSQERRRRIRRERPSAALSVRRPTVWPPRLFMCKVRAGWHRACVRSGRVYICLALEPGPRSCAPVHPGHHPEDCSRT</sequence>
<reference evidence="2 3" key="1">
    <citation type="submission" date="2019-03" db="EMBL/GenBank/DDBJ databases">
        <title>First draft genome of Liparis tanakae, snailfish: a comprehensive survey of snailfish specific genes.</title>
        <authorList>
            <person name="Kim W."/>
            <person name="Song I."/>
            <person name="Jeong J.-H."/>
            <person name="Kim D."/>
            <person name="Kim S."/>
            <person name="Ryu S."/>
            <person name="Song J.Y."/>
            <person name="Lee S.K."/>
        </authorList>
    </citation>
    <scope>NUCLEOTIDE SEQUENCE [LARGE SCALE GENOMIC DNA]</scope>
    <source>
        <tissue evidence="2">Muscle</tissue>
    </source>
</reference>